<dbReference type="EMBL" id="LNQE01001258">
    <property type="protein sequence ID" value="KUG19777.1"/>
    <property type="molecule type" value="Genomic_DNA"/>
</dbReference>
<dbReference type="AlphaFoldDB" id="A0A0W8FG68"/>
<dbReference type="SUPFAM" id="SSF54197">
    <property type="entry name" value="HIT-like"/>
    <property type="match status" value="1"/>
</dbReference>
<reference evidence="1" key="1">
    <citation type="journal article" date="2015" name="Proc. Natl. Acad. Sci. U.S.A.">
        <title>Networks of energetic and metabolic interactions define dynamics in microbial communities.</title>
        <authorList>
            <person name="Embree M."/>
            <person name="Liu J.K."/>
            <person name="Al-Bassam M.M."/>
            <person name="Zengler K."/>
        </authorList>
    </citation>
    <scope>NUCLEOTIDE SEQUENCE</scope>
</reference>
<evidence type="ECO:0000313" key="1">
    <source>
        <dbReference type="EMBL" id="KUG19777.1"/>
    </source>
</evidence>
<evidence type="ECO:0008006" key="2">
    <source>
        <dbReference type="Google" id="ProtNLM"/>
    </source>
</evidence>
<gene>
    <name evidence="1" type="ORF">ASZ90_010492</name>
</gene>
<dbReference type="InterPro" id="IPR036265">
    <property type="entry name" value="HIT-like_sf"/>
</dbReference>
<name>A0A0W8FG68_9ZZZZ</name>
<organism evidence="1">
    <name type="scientific">hydrocarbon metagenome</name>
    <dbReference type="NCBI Taxonomy" id="938273"/>
    <lineage>
        <taxon>unclassified sequences</taxon>
        <taxon>metagenomes</taxon>
        <taxon>ecological metagenomes</taxon>
    </lineage>
</organism>
<comment type="caution">
    <text evidence="1">The sequence shown here is derived from an EMBL/GenBank/DDBJ whole genome shotgun (WGS) entry which is preliminary data.</text>
</comment>
<proteinExistence type="predicted"/>
<accession>A0A0W8FG68</accession>
<protein>
    <recommendedName>
        <fullName evidence="2">Galactose-1-phosphate uridylyltransferase</fullName>
    </recommendedName>
</protein>
<sequence>MFTIREVKTANGILQYRRESLTGIACRISPGRKKRHINVREKPLYEGNGCPFCPDAVHTATPTFDNGSRVCRGETVTFPNLYPYAEWHTVTVITRDHAVEQFTKRQLHDAFSGTIEALMRHDGYASINWNYLPTAGASMVHPHLQGLSDQQPPYLAGRYISAGHRYLLRHGRTYWEDLREREGSSERFLFGDEICWSASPVPLGEREVRGLLPVSSPGETEAYLEPLADGILRTIELYRQLGTHAFNVALFFDRPGSRRGFRAFCSIISRINPNDLSLCDTSFMERLYLEPIILTLPEELARCYREKSRVP</sequence>